<feature type="compositionally biased region" description="Basic residues" evidence="1">
    <location>
        <begin position="358"/>
        <end position="370"/>
    </location>
</feature>
<sequence length="549" mass="60249">PPRARRRPRQRVVLPQVAADGKQVVAPGRRLGVPHRLEGGEVLVKVVRVHDLHVGRRARPKPVHVPHPQAVILGRDEQPRARVGRKVGRVHDARARVGADGGAVEARRPPAPPPARAGRARRRRHPPHVPQPHDVVVAGGGEEAVFGRAKVDRVEFPLFVRRRHGNAATRPRVDRVHLPPVVANVQRPRRQVHVHPPGHHHVVRPPAGVEVEQPRRAARRRRRPRRRRVGRVHSRRGGRAPRRPVRPRPRRADAGARHPVLVDGARGDGGQVKRHPHDRPVGGGGVERVGRARGVKRNGRDVGVVHPHRPRGRRVVHHGGGAAAIGSPLLLLLLLLVLLPGGGGAPNRHPAGADAPRRRPRRRRRRRRRPLLGDPHRHPVLPQRHVPPLVPREHPPRRVGGKLERRHPALEEAHAGGNDPPPHHPRAAGEPPRERPRRVRRARHLPRGGVADRPRRRRRPPPPIRRRRQVRVRHCAVGAVCRQVPVALANVTRAGGAGEVRVAGRRAKEANVEGGGAADELEAQGAPGGCRERGGCGAVSVADGRCGGA</sequence>
<keyword evidence="2" id="KW-1133">Transmembrane helix</keyword>
<evidence type="ECO:0000313" key="3">
    <source>
        <dbReference type="EMBL" id="OSX68605.1"/>
    </source>
</evidence>
<feature type="compositionally biased region" description="Basic residues" evidence="1">
    <location>
        <begin position="306"/>
        <end position="316"/>
    </location>
</feature>
<feature type="compositionally biased region" description="Basic and acidic residues" evidence="1">
    <location>
        <begin position="391"/>
        <end position="400"/>
    </location>
</feature>
<accession>A0A1X6NJ21</accession>
<feature type="compositionally biased region" description="Basic residues" evidence="1">
    <location>
        <begin position="216"/>
        <end position="249"/>
    </location>
</feature>
<feature type="region of interest" description="Disordered" evidence="1">
    <location>
        <begin position="193"/>
        <end position="316"/>
    </location>
</feature>
<evidence type="ECO:0000256" key="2">
    <source>
        <dbReference type="SAM" id="Phobius"/>
    </source>
</evidence>
<dbReference type="EMBL" id="KV920301">
    <property type="protein sequence ID" value="OSX68605.1"/>
    <property type="molecule type" value="Genomic_DNA"/>
</dbReference>
<feature type="non-terminal residue" evidence="3">
    <location>
        <position position="1"/>
    </location>
</feature>
<feature type="transmembrane region" description="Helical" evidence="2">
    <location>
        <begin position="319"/>
        <end position="339"/>
    </location>
</feature>
<dbReference type="Proteomes" id="UP000218209">
    <property type="component" value="Unassembled WGS sequence"/>
</dbReference>
<keyword evidence="4" id="KW-1185">Reference proteome</keyword>
<protein>
    <submittedName>
        <fullName evidence="3">Uncharacterized protein</fullName>
    </submittedName>
</protein>
<reference evidence="3 4" key="1">
    <citation type="submission" date="2017-03" db="EMBL/GenBank/DDBJ databases">
        <title>WGS assembly of Porphyra umbilicalis.</title>
        <authorList>
            <person name="Brawley S.H."/>
            <person name="Blouin N.A."/>
            <person name="Ficko-Blean E."/>
            <person name="Wheeler G.L."/>
            <person name="Lohr M."/>
            <person name="Goodson H.V."/>
            <person name="Jenkins J.W."/>
            <person name="Blaby-Haas C.E."/>
            <person name="Helliwell K.E."/>
            <person name="Chan C."/>
            <person name="Marriage T."/>
            <person name="Bhattacharya D."/>
            <person name="Klein A.S."/>
            <person name="Badis Y."/>
            <person name="Brodie J."/>
            <person name="Cao Y."/>
            <person name="Collen J."/>
            <person name="Dittami S.M."/>
            <person name="Gachon C.M."/>
            <person name="Green B.R."/>
            <person name="Karpowicz S."/>
            <person name="Kim J.W."/>
            <person name="Kudahl U."/>
            <person name="Lin S."/>
            <person name="Michel G."/>
            <person name="Mittag M."/>
            <person name="Olson B.J."/>
            <person name="Pangilinan J."/>
            <person name="Peng Y."/>
            <person name="Qiu H."/>
            <person name="Shu S."/>
            <person name="Singer J.T."/>
            <person name="Smith A.G."/>
            <person name="Sprecher B.N."/>
            <person name="Wagner V."/>
            <person name="Wang W."/>
            <person name="Wang Z.-Y."/>
            <person name="Yan J."/>
            <person name="Yarish C."/>
            <person name="Zoeuner-Riek S."/>
            <person name="Zhuang Y."/>
            <person name="Zou Y."/>
            <person name="Lindquist E.A."/>
            <person name="Grimwood J."/>
            <person name="Barry K."/>
            <person name="Rokhsar D.S."/>
            <person name="Schmutz J."/>
            <person name="Stiller J.W."/>
            <person name="Grossman A.R."/>
            <person name="Prochnik S.E."/>
        </authorList>
    </citation>
    <scope>NUCLEOTIDE SEQUENCE [LARGE SCALE GENOMIC DNA]</scope>
    <source>
        <strain evidence="3">4086291</strain>
    </source>
</reference>
<feature type="region of interest" description="Disordered" evidence="1">
    <location>
        <begin position="98"/>
        <end position="135"/>
    </location>
</feature>
<gene>
    <name evidence="3" type="ORF">BU14_2511s0001</name>
</gene>
<evidence type="ECO:0000313" key="4">
    <source>
        <dbReference type="Proteomes" id="UP000218209"/>
    </source>
</evidence>
<feature type="region of interest" description="Disordered" evidence="1">
    <location>
        <begin position="412"/>
        <end position="469"/>
    </location>
</feature>
<organism evidence="3 4">
    <name type="scientific">Porphyra umbilicalis</name>
    <name type="common">Purple laver</name>
    <name type="synonym">Red alga</name>
    <dbReference type="NCBI Taxonomy" id="2786"/>
    <lineage>
        <taxon>Eukaryota</taxon>
        <taxon>Rhodophyta</taxon>
        <taxon>Bangiophyceae</taxon>
        <taxon>Bangiales</taxon>
        <taxon>Bangiaceae</taxon>
        <taxon>Porphyra</taxon>
    </lineage>
</organism>
<name>A0A1X6NJ21_PORUM</name>
<keyword evidence="2" id="KW-0812">Transmembrane</keyword>
<keyword evidence="2" id="KW-0472">Membrane</keyword>
<proteinExistence type="predicted"/>
<dbReference type="AlphaFoldDB" id="A0A1X6NJ21"/>
<feature type="compositionally biased region" description="Basic residues" evidence="1">
    <location>
        <begin position="454"/>
        <end position="469"/>
    </location>
</feature>
<feature type="region of interest" description="Disordered" evidence="1">
    <location>
        <begin position="343"/>
        <end position="400"/>
    </location>
</feature>
<feature type="compositionally biased region" description="Basic residues" evidence="1">
    <location>
        <begin position="435"/>
        <end position="446"/>
    </location>
</feature>
<feature type="non-terminal residue" evidence="3">
    <location>
        <position position="549"/>
    </location>
</feature>
<feature type="compositionally biased region" description="Basic residues" evidence="1">
    <location>
        <begin position="193"/>
        <end position="203"/>
    </location>
</feature>
<feature type="compositionally biased region" description="Basic residues" evidence="1">
    <location>
        <begin position="118"/>
        <end position="127"/>
    </location>
</feature>
<evidence type="ECO:0000256" key="1">
    <source>
        <dbReference type="SAM" id="MobiDB-lite"/>
    </source>
</evidence>